<reference evidence="2 3" key="1">
    <citation type="submission" date="2020-04" db="EMBL/GenBank/DDBJ databases">
        <title>Plant Genome Project.</title>
        <authorList>
            <person name="Zhang R.-G."/>
        </authorList>
    </citation>
    <scope>NUCLEOTIDE SEQUENCE [LARGE SCALE GENOMIC DNA]</scope>
    <source>
        <strain evidence="2">YNK0</strain>
        <tissue evidence="2">Leaf</tissue>
    </source>
</reference>
<evidence type="ECO:0000313" key="2">
    <source>
        <dbReference type="EMBL" id="KAF8407585.1"/>
    </source>
</evidence>
<dbReference type="AlphaFoldDB" id="A0A834ZHN4"/>
<proteinExistence type="predicted"/>
<dbReference type="InterPro" id="IPR024752">
    <property type="entry name" value="Myb/SANT-like_dom"/>
</dbReference>
<dbReference type="OrthoDB" id="683049at2759"/>
<evidence type="ECO:0000259" key="1">
    <source>
        <dbReference type="Pfam" id="PF12776"/>
    </source>
</evidence>
<evidence type="ECO:0000313" key="3">
    <source>
        <dbReference type="Proteomes" id="UP000655225"/>
    </source>
</evidence>
<name>A0A834ZHN4_TETSI</name>
<dbReference type="EMBL" id="JABCRI010000004">
    <property type="protein sequence ID" value="KAF8407585.1"/>
    <property type="molecule type" value="Genomic_DNA"/>
</dbReference>
<keyword evidence="3" id="KW-1185">Reference proteome</keyword>
<dbReference type="InterPro" id="IPR045026">
    <property type="entry name" value="LIMYB"/>
</dbReference>
<sequence>MTIRSVIKENITEGFFAVLSSQFALKVVGLSLKDVGVSLKIVSSRPPMKMATSEKNRAAWSKGTRRIFIDLCIEQIKLGGKPSSNLKPKAWKKVVEAFVKNTSLNYDQRQLKNQWDLMKRQYLAWSKLLQQTGIGYNAHTHIIQMEDERWVEYLKNNPDAKIFWSQTLEFVEDMEILFGGTTATGKAAWTPGRNSFPDDMLRTSHDSVDLTLDSETSPIVPSTPVDVQQEIEDDTGLEEQLNDVRRKRPCPPPRKRKRTDEIRSDINAVIQALQSPHVMPEGHSIAECIASLKQIPEIEVGSRLYVFALKAFRMKENREVWMSEDSTSVRIEYLKLLMED</sequence>
<gene>
    <name evidence="2" type="ORF">HHK36_006719</name>
</gene>
<dbReference type="PANTHER" id="PTHR47584">
    <property type="match status" value="1"/>
</dbReference>
<protein>
    <recommendedName>
        <fullName evidence="1">Myb/SANT-like domain-containing protein</fullName>
    </recommendedName>
</protein>
<feature type="domain" description="Myb/SANT-like" evidence="1">
    <location>
        <begin position="60"/>
        <end position="153"/>
    </location>
</feature>
<dbReference type="OMA" id="WINRAWE"/>
<dbReference type="Proteomes" id="UP000655225">
    <property type="component" value="Unassembled WGS sequence"/>
</dbReference>
<accession>A0A834ZHN4</accession>
<comment type="caution">
    <text evidence="2">The sequence shown here is derived from an EMBL/GenBank/DDBJ whole genome shotgun (WGS) entry which is preliminary data.</text>
</comment>
<dbReference type="PANTHER" id="PTHR47584:SF17">
    <property type="entry name" value="MYB_SANT-LIKE DNA-BINDING DOMAIN PROTEIN"/>
    <property type="match status" value="1"/>
</dbReference>
<dbReference type="Pfam" id="PF12776">
    <property type="entry name" value="Myb_DNA-bind_3"/>
    <property type="match status" value="1"/>
</dbReference>
<organism evidence="2 3">
    <name type="scientific">Tetracentron sinense</name>
    <name type="common">Spur-leaf</name>
    <dbReference type="NCBI Taxonomy" id="13715"/>
    <lineage>
        <taxon>Eukaryota</taxon>
        <taxon>Viridiplantae</taxon>
        <taxon>Streptophyta</taxon>
        <taxon>Embryophyta</taxon>
        <taxon>Tracheophyta</taxon>
        <taxon>Spermatophyta</taxon>
        <taxon>Magnoliopsida</taxon>
        <taxon>Trochodendrales</taxon>
        <taxon>Trochodendraceae</taxon>
        <taxon>Tetracentron</taxon>
    </lineage>
</organism>